<dbReference type="GO" id="GO:0003678">
    <property type="term" value="F:DNA helicase activity"/>
    <property type="evidence" value="ECO:0007669"/>
    <property type="project" value="InterPro"/>
</dbReference>
<keyword evidence="6" id="KW-0234">DNA repair</keyword>
<evidence type="ECO:0000313" key="9">
    <source>
        <dbReference type="EMBL" id="NEW32704.1"/>
    </source>
</evidence>
<reference evidence="9 10" key="1">
    <citation type="submission" date="2020-01" db="EMBL/GenBank/DDBJ databases">
        <title>Genetics and antimicrobial susceptibilities of Nocardia species isolated from the soil; a comparison with species isolated from humans.</title>
        <authorList>
            <person name="Carrasco G."/>
            <person name="Monzon S."/>
            <person name="Sansegundo M."/>
            <person name="Garcia E."/>
            <person name="Garrido N."/>
            <person name="Medina M.J."/>
            <person name="Villalon P."/>
            <person name="Ramirez-Arocha A.C."/>
            <person name="Jimenez P."/>
            <person name="Cuesta I."/>
            <person name="Valdezate S."/>
        </authorList>
    </citation>
    <scope>NUCLEOTIDE SEQUENCE [LARGE SCALE GENOMIC DNA]</scope>
    <source>
        <strain evidence="9 10">CNM20110626</strain>
    </source>
</reference>
<feature type="binding site" evidence="7">
    <location>
        <begin position="26"/>
        <end position="33"/>
    </location>
    <ligand>
        <name>ATP</name>
        <dbReference type="ChEBI" id="CHEBI:30616"/>
    </ligand>
</feature>
<sequence length="575" mass="64099">MTSAVQLAVAQQEQVIAAPAPLFVRACPGAGKTHVIVSRHLRGPANTLRHGRALLSFTRAAAAQMRRRCYREGRPDTTEFPHYIGTLDAFIWDLLVEPNLPSNTRLQRIDSWDRVEAEVKLDRTVPLSAFTFQRDYRTGQETIRKDLLKPRHRAQIEASKYAWRVWAKKAFDTRRAQYKAGYATGHEARLLALCYLDRGETVTGPLRSRFAEIIVDEVQDCSVTDLEILQRLHTADIPMVAVGDPDQMIYGWRDADPGRLEIFERSLGSTLNLVGNWRSSVTVCRLASTLRTGDRAPDVAVRPPKAEHPTLLLPTQFSTSEQARHSRTQSPVIEAFLAHADRRGINPSDCLVTAYARIDLPTPGRRQPANQVTLLARAWHVIQSGTADPEALDHACLVASRFLLRYWYPDQPANGSLQARCKTAGINYGELGRHAYAFLNSLPVPHPDWAKDVNTRAKAWPRPLTAAPIGSKGQLRAKLDDTAPWTEPSQCRIDNIAQVKGDEHAGVLLLITPEDADTRWIHGDPETDELLRNWYVAVTRAESFVALAVRDRHVTAISSHLAAAGVPIVIDDDGQ</sequence>
<dbReference type="InterPro" id="IPR014016">
    <property type="entry name" value="UvrD-like_ATP-bd"/>
</dbReference>
<evidence type="ECO:0000313" key="10">
    <source>
        <dbReference type="Proteomes" id="UP000471166"/>
    </source>
</evidence>
<evidence type="ECO:0000256" key="3">
    <source>
        <dbReference type="ARBA" id="ARBA00022801"/>
    </source>
</evidence>
<dbReference type="PANTHER" id="PTHR11070">
    <property type="entry name" value="UVRD / RECB / PCRA DNA HELICASE FAMILY MEMBER"/>
    <property type="match status" value="1"/>
</dbReference>
<keyword evidence="4 7" id="KW-0347">Helicase</keyword>
<dbReference type="AlphaFoldDB" id="A0A6P1CMY0"/>
<dbReference type="Gene3D" id="3.40.50.300">
    <property type="entry name" value="P-loop containing nucleotide triphosphate hydrolases"/>
    <property type="match status" value="1"/>
</dbReference>
<dbReference type="Proteomes" id="UP000471166">
    <property type="component" value="Unassembled WGS sequence"/>
</dbReference>
<name>A0A6P1CMY0_9NOCA</name>
<keyword evidence="2" id="KW-0227">DNA damage</keyword>
<evidence type="ECO:0000256" key="2">
    <source>
        <dbReference type="ARBA" id="ARBA00022763"/>
    </source>
</evidence>
<protein>
    <submittedName>
        <fullName evidence="9">ATP-dependent helicase</fullName>
    </submittedName>
</protein>
<dbReference type="Gene3D" id="1.10.10.160">
    <property type="match status" value="1"/>
</dbReference>
<evidence type="ECO:0000256" key="1">
    <source>
        <dbReference type="ARBA" id="ARBA00022741"/>
    </source>
</evidence>
<evidence type="ECO:0000259" key="8">
    <source>
        <dbReference type="PROSITE" id="PS51198"/>
    </source>
</evidence>
<proteinExistence type="predicted"/>
<dbReference type="GO" id="GO:0006281">
    <property type="term" value="P:DNA repair"/>
    <property type="evidence" value="ECO:0007669"/>
    <property type="project" value="UniProtKB-KW"/>
</dbReference>
<dbReference type="Pfam" id="PF00580">
    <property type="entry name" value="UvrD-helicase"/>
    <property type="match status" value="1"/>
</dbReference>
<dbReference type="PROSITE" id="PS51198">
    <property type="entry name" value="UVRD_HELICASE_ATP_BIND"/>
    <property type="match status" value="1"/>
</dbReference>
<dbReference type="GO" id="GO:0003677">
    <property type="term" value="F:DNA binding"/>
    <property type="evidence" value="ECO:0007669"/>
    <property type="project" value="InterPro"/>
</dbReference>
<evidence type="ECO:0000256" key="4">
    <source>
        <dbReference type="ARBA" id="ARBA00022806"/>
    </source>
</evidence>
<keyword evidence="1 7" id="KW-0547">Nucleotide-binding</keyword>
<keyword evidence="5 7" id="KW-0067">ATP-binding</keyword>
<dbReference type="InterPro" id="IPR000212">
    <property type="entry name" value="DNA_helicase_UvrD/REP"/>
</dbReference>
<dbReference type="InterPro" id="IPR027417">
    <property type="entry name" value="P-loop_NTPase"/>
</dbReference>
<dbReference type="EMBL" id="JAAGVB010000011">
    <property type="protein sequence ID" value="NEW32704.1"/>
    <property type="molecule type" value="Genomic_DNA"/>
</dbReference>
<keyword evidence="3 7" id="KW-0378">Hydrolase</keyword>
<evidence type="ECO:0000256" key="6">
    <source>
        <dbReference type="ARBA" id="ARBA00023204"/>
    </source>
</evidence>
<dbReference type="RefSeq" id="WP_163843598.1">
    <property type="nucleotide sequence ID" value="NZ_CP107969.1"/>
</dbReference>
<accession>A0A6P1CMY0</accession>
<dbReference type="InterPro" id="IPR013986">
    <property type="entry name" value="DExx_box_DNA_helicase_dom_sf"/>
</dbReference>
<gene>
    <name evidence="9" type="ORF">GV791_09030</name>
</gene>
<organism evidence="9 10">
    <name type="scientific">Nocardia cyriacigeorgica</name>
    <dbReference type="NCBI Taxonomy" id="135487"/>
    <lineage>
        <taxon>Bacteria</taxon>
        <taxon>Bacillati</taxon>
        <taxon>Actinomycetota</taxon>
        <taxon>Actinomycetes</taxon>
        <taxon>Mycobacteriales</taxon>
        <taxon>Nocardiaceae</taxon>
        <taxon>Nocardia</taxon>
    </lineage>
</organism>
<evidence type="ECO:0000256" key="7">
    <source>
        <dbReference type="PROSITE-ProRule" id="PRU00560"/>
    </source>
</evidence>
<feature type="domain" description="UvrD-like helicase ATP-binding" evidence="8">
    <location>
        <begin position="5"/>
        <end position="280"/>
    </location>
</feature>
<dbReference type="SUPFAM" id="SSF52540">
    <property type="entry name" value="P-loop containing nucleoside triphosphate hydrolases"/>
    <property type="match status" value="1"/>
</dbReference>
<comment type="caution">
    <text evidence="9">The sequence shown here is derived from an EMBL/GenBank/DDBJ whole genome shotgun (WGS) entry which is preliminary data.</text>
</comment>
<dbReference type="GO" id="GO:0005524">
    <property type="term" value="F:ATP binding"/>
    <property type="evidence" value="ECO:0007669"/>
    <property type="project" value="UniProtKB-UniRule"/>
</dbReference>
<dbReference type="GO" id="GO:0016787">
    <property type="term" value="F:hydrolase activity"/>
    <property type="evidence" value="ECO:0007669"/>
    <property type="project" value="UniProtKB-UniRule"/>
</dbReference>
<evidence type="ECO:0000256" key="5">
    <source>
        <dbReference type="ARBA" id="ARBA00022840"/>
    </source>
</evidence>